<reference evidence="1" key="1">
    <citation type="journal article" date="2014" name="Int. J. Syst. Evol. Microbiol.">
        <title>Complete genome sequence of Corynebacterium casei LMG S-19264T (=DSM 44701T), isolated from a smear-ripened cheese.</title>
        <authorList>
            <consortium name="US DOE Joint Genome Institute (JGI-PGF)"/>
            <person name="Walter F."/>
            <person name="Albersmeier A."/>
            <person name="Kalinowski J."/>
            <person name="Ruckert C."/>
        </authorList>
    </citation>
    <scope>NUCLEOTIDE SEQUENCE</scope>
    <source>
        <strain evidence="1">CGMCC 1.10749</strain>
    </source>
</reference>
<accession>A0A8H9FR61</accession>
<dbReference type="InterPro" id="IPR039498">
    <property type="entry name" value="NTP_transf_5"/>
</dbReference>
<comment type="caution">
    <text evidence="1">The sequence shown here is derived from an EMBL/GenBank/DDBJ whole genome shotgun (WGS) entry which is preliminary data.</text>
</comment>
<protein>
    <recommendedName>
        <fullName evidence="3">2-nitropropane dioxygenase</fullName>
    </recommendedName>
</protein>
<sequence>MDDPVMPRSVGIRFSHATLQVLAEDSGVDLLHVKGPSVDDRLAGGERQSIDADVLVRPSHVHRLLSAMHGHGWTTMYRFEDGSAFEHASTLVHAVLAPVDVHRSFPGVDGGEAAFDRLWADRHVSDIAGVACPVPSLAAQRLLLIVHAARAGALASPDVRRSWDEATDEEREELLALARDVGAEVALAAGTGRLGGFTDRPGHDLWRVLSTRETSRARILLARVRAAPTRRAKVRTTIHLLVPNRRRMERRLGRPPTPRELAAAYFSRSRAGARELVILLRAAARERRGR</sequence>
<dbReference type="EMBL" id="BMEA01000001">
    <property type="protein sequence ID" value="GGB69979.1"/>
    <property type="molecule type" value="Genomic_DNA"/>
</dbReference>
<gene>
    <name evidence="1" type="ORF">GCM10011314_06620</name>
</gene>
<dbReference type="AlphaFoldDB" id="A0A8H9FR61"/>
<evidence type="ECO:0000313" key="2">
    <source>
        <dbReference type="Proteomes" id="UP000628079"/>
    </source>
</evidence>
<evidence type="ECO:0000313" key="1">
    <source>
        <dbReference type="EMBL" id="GGB69979.1"/>
    </source>
</evidence>
<dbReference type="RefSeq" id="WP_229708300.1">
    <property type="nucleotide sequence ID" value="NZ_BMEA01000001.1"/>
</dbReference>
<proteinExistence type="predicted"/>
<dbReference type="Pfam" id="PF14907">
    <property type="entry name" value="NTP_transf_5"/>
    <property type="match status" value="1"/>
</dbReference>
<dbReference type="Proteomes" id="UP000628079">
    <property type="component" value="Unassembled WGS sequence"/>
</dbReference>
<evidence type="ECO:0008006" key="3">
    <source>
        <dbReference type="Google" id="ProtNLM"/>
    </source>
</evidence>
<reference evidence="1" key="2">
    <citation type="submission" date="2020-09" db="EMBL/GenBank/DDBJ databases">
        <authorList>
            <person name="Sun Q."/>
            <person name="Zhou Y."/>
        </authorList>
    </citation>
    <scope>NUCLEOTIDE SEQUENCE</scope>
    <source>
        <strain evidence="1">CGMCC 1.10749</strain>
    </source>
</reference>
<name>A0A8H9FR61_9MICO</name>
<organism evidence="1 2">
    <name type="scientific">Knoellia flava</name>
    <dbReference type="NCBI Taxonomy" id="913969"/>
    <lineage>
        <taxon>Bacteria</taxon>
        <taxon>Bacillati</taxon>
        <taxon>Actinomycetota</taxon>
        <taxon>Actinomycetes</taxon>
        <taxon>Micrococcales</taxon>
        <taxon>Intrasporangiaceae</taxon>
        <taxon>Knoellia</taxon>
    </lineage>
</organism>